<dbReference type="Proteomes" id="UP000183642">
    <property type="component" value="Unassembled WGS sequence"/>
</dbReference>
<accession>A0A1I5FKT5</accession>
<dbReference type="InterPro" id="IPR050301">
    <property type="entry name" value="NTE"/>
</dbReference>
<keyword evidence="3 4" id="KW-0443">Lipid metabolism</keyword>
<evidence type="ECO:0000256" key="2">
    <source>
        <dbReference type="ARBA" id="ARBA00022963"/>
    </source>
</evidence>
<dbReference type="RefSeq" id="WP_075013578.1">
    <property type="nucleotide sequence ID" value="NZ_FOWE01000005.1"/>
</dbReference>
<evidence type="ECO:0000313" key="7">
    <source>
        <dbReference type="Proteomes" id="UP000183642"/>
    </source>
</evidence>
<name>A0A1I5FKT5_9ACTN</name>
<dbReference type="PANTHER" id="PTHR14226">
    <property type="entry name" value="NEUROPATHY TARGET ESTERASE/SWISS CHEESE D.MELANOGASTER"/>
    <property type="match status" value="1"/>
</dbReference>
<evidence type="ECO:0000256" key="3">
    <source>
        <dbReference type="ARBA" id="ARBA00023098"/>
    </source>
</evidence>
<sequence>MSRGLVLGGGGIAGIAWEIGLLSGLAAAGADVRDADLVVGTSAGSIVGTLLRTGADLEELHAAQLGPVPATERAVAFDGAAFAATVAGALAGARGEQESRARVGALALRAETMPESERRAVIGARIGSPEWPAARLVVTAIDTADGEFLAVDRDTGWPLLDAVAASCAVPGVYPPITVGGRRLMDGGLRSPTNADLAAGCDRVLVVAPTGGFPGSPLGPSLDDELATLRRDGEAHLVLADDAALAAFGRNPLDPATRAPAARAGRAQAERVAGEVRAFWG</sequence>
<gene>
    <name evidence="6" type="ORF">SAMN05660359_02188</name>
</gene>
<dbReference type="OrthoDB" id="2339873at2"/>
<dbReference type="GO" id="GO:0016787">
    <property type="term" value="F:hydrolase activity"/>
    <property type="evidence" value="ECO:0007669"/>
    <property type="project" value="UniProtKB-UniRule"/>
</dbReference>
<dbReference type="PROSITE" id="PS51635">
    <property type="entry name" value="PNPLA"/>
    <property type="match status" value="1"/>
</dbReference>
<dbReference type="Pfam" id="PF01734">
    <property type="entry name" value="Patatin"/>
    <property type="match status" value="1"/>
</dbReference>
<dbReference type="SUPFAM" id="SSF52151">
    <property type="entry name" value="FabD/lysophospholipase-like"/>
    <property type="match status" value="1"/>
</dbReference>
<dbReference type="PANTHER" id="PTHR14226:SF57">
    <property type="entry name" value="BLR7027 PROTEIN"/>
    <property type="match status" value="1"/>
</dbReference>
<dbReference type="InterPro" id="IPR002641">
    <property type="entry name" value="PNPLA_dom"/>
</dbReference>
<evidence type="ECO:0000313" key="6">
    <source>
        <dbReference type="EMBL" id="SFO24344.1"/>
    </source>
</evidence>
<dbReference type="EMBL" id="FOWE01000005">
    <property type="protein sequence ID" value="SFO24344.1"/>
    <property type="molecule type" value="Genomic_DNA"/>
</dbReference>
<organism evidence="6 7">
    <name type="scientific">Geodermatophilus obscurus</name>
    <dbReference type="NCBI Taxonomy" id="1861"/>
    <lineage>
        <taxon>Bacteria</taxon>
        <taxon>Bacillati</taxon>
        <taxon>Actinomycetota</taxon>
        <taxon>Actinomycetes</taxon>
        <taxon>Geodermatophilales</taxon>
        <taxon>Geodermatophilaceae</taxon>
        <taxon>Geodermatophilus</taxon>
    </lineage>
</organism>
<evidence type="ECO:0000256" key="4">
    <source>
        <dbReference type="PROSITE-ProRule" id="PRU01161"/>
    </source>
</evidence>
<feature type="domain" description="PNPLA" evidence="5">
    <location>
        <begin position="5"/>
        <end position="198"/>
    </location>
</feature>
<feature type="active site" description="Nucleophile" evidence="4">
    <location>
        <position position="42"/>
    </location>
</feature>
<dbReference type="Gene3D" id="3.40.1090.10">
    <property type="entry name" value="Cytosolic phospholipase A2 catalytic domain"/>
    <property type="match status" value="2"/>
</dbReference>
<dbReference type="AlphaFoldDB" id="A0A1I5FKT5"/>
<keyword evidence="7" id="KW-1185">Reference proteome</keyword>
<reference evidence="7" key="1">
    <citation type="submission" date="2016-10" db="EMBL/GenBank/DDBJ databases">
        <authorList>
            <person name="Varghese N."/>
            <person name="Submissions S."/>
        </authorList>
    </citation>
    <scope>NUCLEOTIDE SEQUENCE [LARGE SCALE GENOMIC DNA]</scope>
    <source>
        <strain evidence="7">DSM 43161</strain>
    </source>
</reference>
<feature type="active site" description="Proton acceptor" evidence="4">
    <location>
        <position position="185"/>
    </location>
</feature>
<evidence type="ECO:0000256" key="1">
    <source>
        <dbReference type="ARBA" id="ARBA00022801"/>
    </source>
</evidence>
<keyword evidence="1 4" id="KW-0378">Hydrolase</keyword>
<dbReference type="GO" id="GO:0016042">
    <property type="term" value="P:lipid catabolic process"/>
    <property type="evidence" value="ECO:0007669"/>
    <property type="project" value="UniProtKB-UniRule"/>
</dbReference>
<protein>
    <submittedName>
        <fullName evidence="6">NTE family protein</fullName>
    </submittedName>
</protein>
<proteinExistence type="predicted"/>
<dbReference type="InterPro" id="IPR016035">
    <property type="entry name" value="Acyl_Trfase/lysoPLipase"/>
</dbReference>
<feature type="short sequence motif" description="GXGXXG" evidence="4">
    <location>
        <begin position="9"/>
        <end position="14"/>
    </location>
</feature>
<evidence type="ECO:0000259" key="5">
    <source>
        <dbReference type="PROSITE" id="PS51635"/>
    </source>
</evidence>
<keyword evidence="2 4" id="KW-0442">Lipid degradation</keyword>
<feature type="short sequence motif" description="DGA/G" evidence="4">
    <location>
        <begin position="185"/>
        <end position="187"/>
    </location>
</feature>
<feature type="short sequence motif" description="GXSXG" evidence="4">
    <location>
        <begin position="40"/>
        <end position="44"/>
    </location>
</feature>